<keyword evidence="8 9" id="KW-0012">Acyltransferase</keyword>
<dbReference type="PANTHER" id="PTHR43178">
    <property type="entry name" value="DIHYDROLIPOAMIDE ACETYLTRANSFERASE COMPONENT OF PYRUVATE DEHYDROGENASE COMPLEX"/>
    <property type="match status" value="1"/>
</dbReference>
<protein>
    <recommendedName>
        <fullName evidence="9">Dihydrolipoamide acetyltransferase component of pyruvate dehydrogenase complex</fullName>
        <ecNumber evidence="9">2.3.1.-</ecNumber>
    </recommendedName>
</protein>
<evidence type="ECO:0000256" key="7">
    <source>
        <dbReference type="ARBA" id="ARBA00023128"/>
    </source>
</evidence>
<dbReference type="SUPFAM" id="SSF52777">
    <property type="entry name" value="CoA-dependent acyltransferases"/>
    <property type="match status" value="1"/>
</dbReference>
<evidence type="ECO:0000256" key="1">
    <source>
        <dbReference type="ARBA" id="ARBA00001938"/>
    </source>
</evidence>
<feature type="region of interest" description="Disordered" evidence="10">
    <location>
        <begin position="111"/>
        <end position="172"/>
    </location>
</feature>
<dbReference type="EC" id="2.3.1.-" evidence="9"/>
<accession>A0A9P6L2U6</accession>
<dbReference type="AlphaFoldDB" id="A0A9P6L2U6"/>
<dbReference type="FunFam" id="2.40.50.100:FF:000013">
    <property type="entry name" value="Dihydrolipoamide acetyltransferase component of pyruvate dehydrogenase complex"/>
    <property type="match status" value="1"/>
</dbReference>
<keyword evidence="14" id="KW-1185">Reference proteome</keyword>
<gene>
    <name evidence="13" type="ORF">BJ322DRAFT_1214047</name>
</gene>
<dbReference type="Pfam" id="PF02817">
    <property type="entry name" value="E3_binding"/>
    <property type="match status" value="1"/>
</dbReference>
<keyword evidence="7" id="KW-0496">Mitochondrion</keyword>
<dbReference type="Pfam" id="PF00364">
    <property type="entry name" value="Biotin_lipoyl"/>
    <property type="match status" value="1"/>
</dbReference>
<dbReference type="GO" id="GO:0031405">
    <property type="term" value="F:lipoic acid binding"/>
    <property type="evidence" value="ECO:0007669"/>
    <property type="project" value="TreeGrafter"/>
</dbReference>
<dbReference type="PROSITE" id="PS51826">
    <property type="entry name" value="PSBD"/>
    <property type="match status" value="1"/>
</dbReference>
<proteinExistence type="inferred from homology"/>
<dbReference type="CDD" id="cd06849">
    <property type="entry name" value="lipoyl_domain"/>
    <property type="match status" value="1"/>
</dbReference>
<reference evidence="13" key="2">
    <citation type="submission" date="2020-11" db="EMBL/GenBank/DDBJ databases">
        <authorList>
            <consortium name="DOE Joint Genome Institute"/>
            <person name="Kuo A."/>
            <person name="Miyauchi S."/>
            <person name="Kiss E."/>
            <person name="Drula E."/>
            <person name="Kohler A."/>
            <person name="Sanchez-Garcia M."/>
            <person name="Andreopoulos B."/>
            <person name="Barry K.W."/>
            <person name="Bonito G."/>
            <person name="Buee M."/>
            <person name="Carver A."/>
            <person name="Chen C."/>
            <person name="Cichocki N."/>
            <person name="Clum A."/>
            <person name="Culley D."/>
            <person name="Crous P.W."/>
            <person name="Fauchery L."/>
            <person name="Girlanda M."/>
            <person name="Hayes R."/>
            <person name="Keri Z."/>
            <person name="Labutti K."/>
            <person name="Lipzen A."/>
            <person name="Lombard V."/>
            <person name="Magnuson J."/>
            <person name="Maillard F."/>
            <person name="Morin E."/>
            <person name="Murat C."/>
            <person name="Nolan M."/>
            <person name="Ohm R."/>
            <person name="Pangilinan J."/>
            <person name="Pereira M."/>
            <person name="Perotto S."/>
            <person name="Peter M."/>
            <person name="Riley R."/>
            <person name="Sitrit Y."/>
            <person name="Stielow B."/>
            <person name="Szollosi G."/>
            <person name="Zifcakova L."/>
            <person name="Stursova M."/>
            <person name="Spatafora J.W."/>
            <person name="Tedersoo L."/>
            <person name="Vaario L.-M."/>
            <person name="Yamada A."/>
            <person name="Yan M."/>
            <person name="Wang P."/>
            <person name="Xu J."/>
            <person name="Bruns T."/>
            <person name="Baldrian P."/>
            <person name="Vilgalys R."/>
            <person name="Henrissat B."/>
            <person name="Grigoriev I.V."/>
            <person name="Hibbett D."/>
            <person name="Nagy L.G."/>
            <person name="Martin F.M."/>
        </authorList>
    </citation>
    <scope>NUCLEOTIDE SEQUENCE</scope>
    <source>
        <strain evidence="13">UH-Tt-Lm1</strain>
    </source>
</reference>
<dbReference type="InterPro" id="IPR050743">
    <property type="entry name" value="2-oxoacid_DH_E2_comp"/>
</dbReference>
<dbReference type="Proteomes" id="UP000736335">
    <property type="component" value="Unassembled WGS sequence"/>
</dbReference>
<dbReference type="SUPFAM" id="SSF51230">
    <property type="entry name" value="Single hybrid motif"/>
    <property type="match status" value="1"/>
</dbReference>
<dbReference type="Gene3D" id="4.10.320.10">
    <property type="entry name" value="E3-binding domain"/>
    <property type="match status" value="1"/>
</dbReference>
<dbReference type="InterPro" id="IPR023213">
    <property type="entry name" value="CAT-like_dom_sf"/>
</dbReference>
<dbReference type="InterPro" id="IPR036625">
    <property type="entry name" value="E3-bd_dom_sf"/>
</dbReference>
<dbReference type="Gene3D" id="3.30.559.10">
    <property type="entry name" value="Chloramphenicol acetyltransferase-like domain"/>
    <property type="match status" value="1"/>
</dbReference>
<evidence type="ECO:0000256" key="6">
    <source>
        <dbReference type="ARBA" id="ARBA00022946"/>
    </source>
</evidence>
<comment type="cofactor">
    <cofactor evidence="1 9">
        <name>(R)-lipoate</name>
        <dbReference type="ChEBI" id="CHEBI:83088"/>
    </cofactor>
</comment>
<dbReference type="OrthoDB" id="15567at2759"/>
<comment type="caution">
    <text evidence="13">The sequence shown here is derived from an EMBL/GenBank/DDBJ whole genome shotgun (WGS) entry which is preliminary data.</text>
</comment>
<evidence type="ECO:0000256" key="10">
    <source>
        <dbReference type="SAM" id="MobiDB-lite"/>
    </source>
</evidence>
<evidence type="ECO:0000256" key="8">
    <source>
        <dbReference type="ARBA" id="ARBA00023315"/>
    </source>
</evidence>
<evidence type="ECO:0000256" key="2">
    <source>
        <dbReference type="ARBA" id="ARBA00004305"/>
    </source>
</evidence>
<dbReference type="InterPro" id="IPR001078">
    <property type="entry name" value="2-oxoacid_DH_actylTfrase"/>
</dbReference>
<dbReference type="EMBL" id="WIUZ02000018">
    <property type="protein sequence ID" value="KAF9779826.1"/>
    <property type="molecule type" value="Genomic_DNA"/>
</dbReference>
<dbReference type="SUPFAM" id="SSF47005">
    <property type="entry name" value="Peripheral subunit-binding domain of 2-oxo acid dehydrogenase complex"/>
    <property type="match status" value="1"/>
</dbReference>
<dbReference type="InterPro" id="IPR004167">
    <property type="entry name" value="PSBD"/>
</dbReference>
<reference evidence="13" key="1">
    <citation type="journal article" date="2020" name="Nat. Commun.">
        <title>Large-scale genome sequencing of mycorrhizal fungi provides insights into the early evolution of symbiotic traits.</title>
        <authorList>
            <person name="Miyauchi S."/>
            <person name="Kiss E."/>
            <person name="Kuo A."/>
            <person name="Drula E."/>
            <person name="Kohler A."/>
            <person name="Sanchez-Garcia M."/>
            <person name="Morin E."/>
            <person name="Andreopoulos B."/>
            <person name="Barry K.W."/>
            <person name="Bonito G."/>
            <person name="Buee M."/>
            <person name="Carver A."/>
            <person name="Chen C."/>
            <person name="Cichocki N."/>
            <person name="Clum A."/>
            <person name="Culley D."/>
            <person name="Crous P.W."/>
            <person name="Fauchery L."/>
            <person name="Girlanda M."/>
            <person name="Hayes R.D."/>
            <person name="Keri Z."/>
            <person name="LaButti K."/>
            <person name="Lipzen A."/>
            <person name="Lombard V."/>
            <person name="Magnuson J."/>
            <person name="Maillard F."/>
            <person name="Murat C."/>
            <person name="Nolan M."/>
            <person name="Ohm R.A."/>
            <person name="Pangilinan J."/>
            <person name="Pereira M.F."/>
            <person name="Perotto S."/>
            <person name="Peter M."/>
            <person name="Pfister S."/>
            <person name="Riley R."/>
            <person name="Sitrit Y."/>
            <person name="Stielow J.B."/>
            <person name="Szollosi G."/>
            <person name="Zifcakova L."/>
            <person name="Stursova M."/>
            <person name="Spatafora J.W."/>
            <person name="Tedersoo L."/>
            <person name="Vaario L.M."/>
            <person name="Yamada A."/>
            <person name="Yan M."/>
            <person name="Wang P."/>
            <person name="Xu J."/>
            <person name="Bruns T."/>
            <person name="Baldrian P."/>
            <person name="Vilgalys R."/>
            <person name="Dunand C."/>
            <person name="Henrissat B."/>
            <person name="Grigoriev I.V."/>
            <person name="Hibbett D."/>
            <person name="Nagy L.G."/>
            <person name="Martin F.M."/>
        </authorList>
    </citation>
    <scope>NUCLEOTIDE SEQUENCE</scope>
    <source>
        <strain evidence="13">UH-Tt-Lm1</strain>
    </source>
</reference>
<dbReference type="InterPro" id="IPR000089">
    <property type="entry name" value="Biotin_lipoyl"/>
</dbReference>
<feature type="compositionally biased region" description="Low complexity" evidence="10">
    <location>
        <begin position="134"/>
        <end position="150"/>
    </location>
</feature>
<comment type="subcellular location">
    <subcellularLocation>
        <location evidence="2">Mitochondrion matrix</location>
    </subcellularLocation>
</comment>
<dbReference type="InterPro" id="IPR011053">
    <property type="entry name" value="Single_hybrid_motif"/>
</dbReference>
<evidence type="ECO:0000259" key="12">
    <source>
        <dbReference type="PROSITE" id="PS51826"/>
    </source>
</evidence>
<keyword evidence="4 9" id="KW-0808">Transferase</keyword>
<evidence type="ECO:0000256" key="3">
    <source>
        <dbReference type="ARBA" id="ARBA00007317"/>
    </source>
</evidence>
<evidence type="ECO:0000256" key="4">
    <source>
        <dbReference type="ARBA" id="ARBA00022679"/>
    </source>
</evidence>
<evidence type="ECO:0000256" key="9">
    <source>
        <dbReference type="RuleBase" id="RU003423"/>
    </source>
</evidence>
<name>A0A9P6L2U6_9AGAM</name>
<keyword evidence="5 9" id="KW-0450">Lipoyl</keyword>
<keyword evidence="6" id="KW-0809">Transit peptide</keyword>
<dbReference type="PANTHER" id="PTHR43178:SF5">
    <property type="entry name" value="LIPOAMIDE ACYLTRANSFERASE COMPONENT OF BRANCHED-CHAIN ALPHA-KETO ACID DEHYDROGENASE COMPLEX, MITOCHONDRIAL"/>
    <property type="match status" value="1"/>
</dbReference>
<dbReference type="GO" id="GO:0016407">
    <property type="term" value="F:acetyltransferase activity"/>
    <property type="evidence" value="ECO:0007669"/>
    <property type="project" value="TreeGrafter"/>
</dbReference>
<evidence type="ECO:0000313" key="13">
    <source>
        <dbReference type="EMBL" id="KAF9779826.1"/>
    </source>
</evidence>
<dbReference type="GO" id="GO:0045333">
    <property type="term" value="P:cellular respiration"/>
    <property type="evidence" value="ECO:0007669"/>
    <property type="project" value="UniProtKB-ARBA"/>
</dbReference>
<dbReference type="Pfam" id="PF00198">
    <property type="entry name" value="2-oxoacid_dh"/>
    <property type="match status" value="1"/>
</dbReference>
<organism evidence="13 14">
    <name type="scientific">Thelephora terrestris</name>
    <dbReference type="NCBI Taxonomy" id="56493"/>
    <lineage>
        <taxon>Eukaryota</taxon>
        <taxon>Fungi</taxon>
        <taxon>Dikarya</taxon>
        <taxon>Basidiomycota</taxon>
        <taxon>Agaricomycotina</taxon>
        <taxon>Agaricomycetes</taxon>
        <taxon>Thelephorales</taxon>
        <taxon>Thelephoraceae</taxon>
        <taxon>Thelephora</taxon>
    </lineage>
</organism>
<feature type="domain" description="Peripheral subunit-binding (PSBD)" evidence="12">
    <location>
        <begin position="177"/>
        <end position="216"/>
    </location>
</feature>
<evidence type="ECO:0000259" key="11">
    <source>
        <dbReference type="PROSITE" id="PS50968"/>
    </source>
</evidence>
<dbReference type="PROSITE" id="PS50968">
    <property type="entry name" value="BIOTINYL_LIPOYL"/>
    <property type="match status" value="1"/>
</dbReference>
<evidence type="ECO:0000256" key="5">
    <source>
        <dbReference type="ARBA" id="ARBA00022823"/>
    </source>
</evidence>
<feature type="domain" description="Lipoyl-binding" evidence="11">
    <location>
        <begin position="33"/>
        <end position="108"/>
    </location>
</feature>
<comment type="similarity">
    <text evidence="3 9">Belongs to the 2-oxoacid dehydrogenase family.</text>
</comment>
<evidence type="ECO:0000313" key="14">
    <source>
        <dbReference type="Proteomes" id="UP000736335"/>
    </source>
</evidence>
<dbReference type="GO" id="GO:0005759">
    <property type="term" value="C:mitochondrial matrix"/>
    <property type="evidence" value="ECO:0007669"/>
    <property type="project" value="UniProtKB-SubCell"/>
</dbReference>
<dbReference type="Gene3D" id="2.40.50.100">
    <property type="match status" value="1"/>
</dbReference>
<sequence>MFLARFRGRIHSARPFLEIARFHSCPAWLAPKLQKFNLADIGEGITECEVISWSVKSHETVQAFDVLCEVQSDKASVEITSPFDGVLKEILVKEGEVAKVGEPLCLIEAEDGEQADPAETTVTEGQPGPAQAASPSTEPTTTPSRDTPSPSAIPRRHHPLDPNKPSGTVHLSSDDALAIPSVRHFAMKNGILDLSKLMPGSGKNGRIERPDVEAYLAASAPRPTSSQPTVTPQGEDLVVELGRTRYGMWKAMVKSLEIPHFGYSTTLDLTELHALLPLINAHIPQQYLPASSQSNVPPLVSPTAVLPNPPSTTPIPGSGQYTKLTYLPILLKTLSRAMSEWPLFRSSITPQTSLSSSSPPPKPTLTIRPGANISIALSTPTGLYTPTIRNVSAQSVYSLASTLKHLSHLGRQVPSGLTPAEMPKRGGTITVSNVGAIGDGDFASPVLVPGGGVAIVAIGRAKWVWDVNRNENGERRLKVGVSWSADHRVVEGAELAAFVETWRGWVENPQRMIADGV</sequence>